<reference evidence="1 2" key="1">
    <citation type="journal article" date="2017" name="Nat. Commun.">
        <title>Genome assembly with in vitro proximity ligation data and whole-genome triplication in lettuce.</title>
        <authorList>
            <person name="Reyes-Chin-Wo S."/>
            <person name="Wang Z."/>
            <person name="Yang X."/>
            <person name="Kozik A."/>
            <person name="Arikit S."/>
            <person name="Song C."/>
            <person name="Xia L."/>
            <person name="Froenicke L."/>
            <person name="Lavelle D.O."/>
            <person name="Truco M.J."/>
            <person name="Xia R."/>
            <person name="Zhu S."/>
            <person name="Xu C."/>
            <person name="Xu H."/>
            <person name="Xu X."/>
            <person name="Cox K."/>
            <person name="Korf I."/>
            <person name="Meyers B.C."/>
            <person name="Michelmore R.W."/>
        </authorList>
    </citation>
    <scope>NUCLEOTIDE SEQUENCE [LARGE SCALE GENOMIC DNA]</scope>
    <source>
        <strain evidence="2">cv. Salinas</strain>
        <tissue evidence="1">Seedlings</tissue>
    </source>
</reference>
<protein>
    <submittedName>
        <fullName evidence="1">Uncharacterized protein</fullName>
    </submittedName>
</protein>
<proteinExistence type="predicted"/>
<organism evidence="1 2">
    <name type="scientific">Lactuca sativa</name>
    <name type="common">Garden lettuce</name>
    <dbReference type="NCBI Taxonomy" id="4236"/>
    <lineage>
        <taxon>Eukaryota</taxon>
        <taxon>Viridiplantae</taxon>
        <taxon>Streptophyta</taxon>
        <taxon>Embryophyta</taxon>
        <taxon>Tracheophyta</taxon>
        <taxon>Spermatophyta</taxon>
        <taxon>Magnoliopsida</taxon>
        <taxon>eudicotyledons</taxon>
        <taxon>Gunneridae</taxon>
        <taxon>Pentapetalae</taxon>
        <taxon>asterids</taxon>
        <taxon>campanulids</taxon>
        <taxon>Asterales</taxon>
        <taxon>Asteraceae</taxon>
        <taxon>Cichorioideae</taxon>
        <taxon>Cichorieae</taxon>
        <taxon>Lactucinae</taxon>
        <taxon>Lactuca</taxon>
    </lineage>
</organism>
<keyword evidence="2" id="KW-1185">Reference proteome</keyword>
<comment type="caution">
    <text evidence="1">The sequence shown here is derived from an EMBL/GenBank/DDBJ whole genome shotgun (WGS) entry which is preliminary data.</text>
</comment>
<gene>
    <name evidence="1" type="ORF">LSAT_V11C400209080</name>
</gene>
<accession>A0A9R1VXF7</accession>
<dbReference type="EMBL" id="NBSK02000004">
    <property type="protein sequence ID" value="KAJ0212697.1"/>
    <property type="molecule type" value="Genomic_DNA"/>
</dbReference>
<dbReference type="Proteomes" id="UP000235145">
    <property type="component" value="Unassembled WGS sequence"/>
</dbReference>
<name>A0A9R1VXF7_LACSA</name>
<dbReference type="AlphaFoldDB" id="A0A9R1VXF7"/>
<evidence type="ECO:0000313" key="1">
    <source>
        <dbReference type="EMBL" id="KAJ0212697.1"/>
    </source>
</evidence>
<sequence length="146" mass="16739">MLLFPKLTLKCMQNQDVDMSSQYFLHPNTSFEVQNSQDSQFDLPITLKASRFRAFIKVASNFYLKHMKPQFETWSASKIVAVKVTGPIATESFPNAQFKVVRGSARQTCEFTLADFRCLNPNDWMVIYNILLQEKGEVRTDVCPSS</sequence>
<evidence type="ECO:0000313" key="2">
    <source>
        <dbReference type="Proteomes" id="UP000235145"/>
    </source>
</evidence>